<feature type="compositionally biased region" description="Basic and acidic residues" evidence="3">
    <location>
        <begin position="562"/>
        <end position="571"/>
    </location>
</feature>
<feature type="compositionally biased region" description="Low complexity" evidence="3">
    <location>
        <begin position="99"/>
        <end position="109"/>
    </location>
</feature>
<feature type="compositionally biased region" description="Basic and acidic residues" evidence="3">
    <location>
        <begin position="325"/>
        <end position="340"/>
    </location>
</feature>
<dbReference type="AlphaFoldDB" id="A0AAW0ETE2"/>
<keyword evidence="2" id="KW-0175">Coiled coil</keyword>
<dbReference type="PANTHER" id="PTHR10331">
    <property type="entry name" value="T COMPLEX PROTEIN 10"/>
    <property type="match status" value="1"/>
</dbReference>
<evidence type="ECO:0000256" key="2">
    <source>
        <dbReference type="SAM" id="Coils"/>
    </source>
</evidence>
<dbReference type="EMBL" id="JAECZO010000082">
    <property type="protein sequence ID" value="KAK7196684.1"/>
    <property type="molecule type" value="Genomic_DNA"/>
</dbReference>
<feature type="compositionally biased region" description="Acidic residues" evidence="3">
    <location>
        <begin position="454"/>
        <end position="466"/>
    </location>
</feature>
<feature type="domain" description="Centromere protein J C-terminal" evidence="4">
    <location>
        <begin position="726"/>
        <end position="757"/>
    </location>
</feature>
<feature type="compositionally biased region" description="Basic and acidic residues" evidence="3">
    <location>
        <begin position="57"/>
        <end position="67"/>
    </location>
</feature>
<evidence type="ECO:0000259" key="4">
    <source>
        <dbReference type="Pfam" id="PF07202"/>
    </source>
</evidence>
<reference evidence="5 6" key="1">
    <citation type="journal article" date="2021" name="MBio">
        <title>A New Model Trypanosomatid, Novymonas esmeraldas: Genomic Perception of Its 'Candidatus Pandoraea novymonadis' Endosymbiont.</title>
        <authorList>
            <person name="Zakharova A."/>
            <person name="Saura A."/>
            <person name="Butenko A."/>
            <person name="Podesvova L."/>
            <person name="Warmusova S."/>
            <person name="Kostygov A.Y."/>
            <person name="Nenarokova A."/>
            <person name="Lukes J."/>
            <person name="Opperdoes F.R."/>
            <person name="Yurchenko V."/>
        </authorList>
    </citation>
    <scope>NUCLEOTIDE SEQUENCE [LARGE SCALE GENOMIC DNA]</scope>
    <source>
        <strain evidence="5 6">E262AT.01</strain>
    </source>
</reference>
<protein>
    <submittedName>
        <fullName evidence="5">T-complex protein 10 C-terminus</fullName>
    </submittedName>
</protein>
<gene>
    <name evidence="5" type="ORF">NESM_000607500</name>
</gene>
<comment type="similarity">
    <text evidence="1">Belongs to the TCP10 family.</text>
</comment>
<feature type="compositionally biased region" description="Low complexity" evidence="3">
    <location>
        <begin position="118"/>
        <end position="127"/>
    </location>
</feature>
<dbReference type="Proteomes" id="UP001430356">
    <property type="component" value="Unassembled WGS sequence"/>
</dbReference>
<keyword evidence="6" id="KW-1185">Reference proteome</keyword>
<dbReference type="Gene3D" id="2.60.450.20">
    <property type="match status" value="1"/>
</dbReference>
<evidence type="ECO:0000256" key="1">
    <source>
        <dbReference type="ARBA" id="ARBA00005627"/>
    </source>
</evidence>
<feature type="region of interest" description="Disordered" evidence="3">
    <location>
        <begin position="1"/>
        <end position="340"/>
    </location>
</feature>
<dbReference type="InterPro" id="IPR047002">
    <property type="entry name" value="Tcp10_C_sf"/>
</dbReference>
<feature type="compositionally biased region" description="Gly residues" evidence="3">
    <location>
        <begin position="41"/>
        <end position="53"/>
    </location>
</feature>
<dbReference type="Pfam" id="PF07202">
    <property type="entry name" value="Tcp10_C"/>
    <property type="match status" value="2"/>
</dbReference>
<dbReference type="PANTHER" id="PTHR10331:SF6">
    <property type="entry name" value="SPINDLE ASSEMBLY ABNORMAL 4"/>
    <property type="match status" value="1"/>
</dbReference>
<dbReference type="InterPro" id="IPR026581">
    <property type="entry name" value="TCP10L/CENPJ"/>
</dbReference>
<feature type="compositionally biased region" description="Basic and acidic residues" evidence="3">
    <location>
        <begin position="503"/>
        <end position="548"/>
    </location>
</feature>
<proteinExistence type="inferred from homology"/>
<evidence type="ECO:0000313" key="5">
    <source>
        <dbReference type="EMBL" id="KAK7196684.1"/>
    </source>
</evidence>
<dbReference type="FunFam" id="2.60.450.20:FF:000004">
    <property type="entry name" value="Centromere protein J"/>
    <property type="match status" value="1"/>
</dbReference>
<accession>A0AAW0ETE2</accession>
<feature type="compositionally biased region" description="Low complexity" evidence="3">
    <location>
        <begin position="178"/>
        <end position="198"/>
    </location>
</feature>
<name>A0AAW0ETE2_9TRYP</name>
<dbReference type="InterPro" id="IPR009852">
    <property type="entry name" value="CENPJ_C_dom"/>
</dbReference>
<feature type="coiled-coil region" evidence="2">
    <location>
        <begin position="361"/>
        <end position="413"/>
    </location>
</feature>
<organism evidence="5 6">
    <name type="scientific">Novymonas esmeraldas</name>
    <dbReference type="NCBI Taxonomy" id="1808958"/>
    <lineage>
        <taxon>Eukaryota</taxon>
        <taxon>Discoba</taxon>
        <taxon>Euglenozoa</taxon>
        <taxon>Kinetoplastea</taxon>
        <taxon>Metakinetoplastina</taxon>
        <taxon>Trypanosomatida</taxon>
        <taxon>Trypanosomatidae</taxon>
        <taxon>Novymonas</taxon>
    </lineage>
</organism>
<feature type="compositionally biased region" description="Basic and acidic residues" evidence="3">
    <location>
        <begin position="13"/>
        <end position="27"/>
    </location>
</feature>
<feature type="compositionally biased region" description="Low complexity" evidence="3">
    <location>
        <begin position="551"/>
        <end position="560"/>
    </location>
</feature>
<evidence type="ECO:0000313" key="6">
    <source>
        <dbReference type="Proteomes" id="UP001430356"/>
    </source>
</evidence>
<evidence type="ECO:0000256" key="3">
    <source>
        <dbReference type="SAM" id="MobiDB-lite"/>
    </source>
</evidence>
<feature type="compositionally biased region" description="Basic and acidic residues" evidence="3">
    <location>
        <begin position="268"/>
        <end position="311"/>
    </location>
</feature>
<feature type="domain" description="Centromere protein J C-terminal" evidence="4">
    <location>
        <begin position="672"/>
        <end position="703"/>
    </location>
</feature>
<feature type="compositionally biased region" description="Low complexity" evidence="3">
    <location>
        <begin position="251"/>
        <end position="267"/>
    </location>
</feature>
<feature type="compositionally biased region" description="Polar residues" evidence="3">
    <location>
        <begin position="427"/>
        <end position="437"/>
    </location>
</feature>
<sequence>MSRVSVSAGQKPKPKESFKFLRRDEGRLSYSAVAPESPCKGGSGSGDGSGDGSGVANRERRDSRALREAIAYDMRNAKSHDPLGEVVVAVPRKAPPPTRAASAPPTNAGEPERPPAAAPAQKRQPPRAVGPKKRAEWVGAGVPPSPPPPPQQQQGPTRSGPELESDSYADAVHSDPYSRGGAAAAAPPSVPARAASRGSDANGGDLGRYGGLTPRSAGVGAPRYAAVDYDDSSAAPSSAAERNYFRGPPYTRGTAGAAPSAPPAAGSRSREEDELIARLEQEISAAQEERDHYTHARQQLEREKQRFDAYRHGAQQQMEDERADADDRRSREQRDVQKDLRAVEERCKNISALLATERETSRRLTHENDSLRTQLEDLTSTMRETQSMHKAEAARMRRDIDSLTRRNAELLAMAKEQQLHSLDGAATTRQGSTSRNTAARDPTAYHAASPSYEDVVDDDGEREADGDVSASAHPGGDGERRASRGAAPPVMDFTPRAAAAEAAARERRSRQMQDRMQAEEEAMDDRRRQREQWVADRRREEQEKETRHRAAVAAAAAATARRQREEEEQRKTSAAATAEKPVEERKVSGHPVHTPRVQQSGAGAATAATVKRRPSASAPHPPVPPKRHRVPTREELVGDLEAPPAAKVANDGVVSQTAIGDNPNKKEVLYRSGKREIHYTNGTVKVVLPSGHTTLQFTNGDVKCTFPSGKSTYWYDAAQTMHTQRPDGVQTFEFRSTGQTERHQPDGSKEILYPDGIFKVVRPDGTDETYLPDGEPMEDD</sequence>
<comment type="caution">
    <text evidence="5">The sequence shown here is derived from an EMBL/GenBank/DDBJ whole genome shotgun (WGS) entry which is preliminary data.</text>
</comment>
<feature type="region of interest" description="Disordered" evidence="3">
    <location>
        <begin position="420"/>
        <end position="630"/>
    </location>
</feature>